<dbReference type="Proteomes" id="UP000247498">
    <property type="component" value="Unassembled WGS sequence"/>
</dbReference>
<dbReference type="InterPro" id="IPR021788">
    <property type="entry name" value="CPP1-like"/>
</dbReference>
<keyword evidence="2" id="KW-0472">Membrane</keyword>
<name>A0A2V0P9E4_9CHLO</name>
<dbReference type="PANTHER" id="PTHR33372">
    <property type="match status" value="1"/>
</dbReference>
<dbReference type="STRING" id="307507.A0A2V0P9E4"/>
<protein>
    <submittedName>
        <fullName evidence="3">Glycosyl hydrolase</fullName>
    </submittedName>
</protein>
<feature type="transmembrane region" description="Helical" evidence="2">
    <location>
        <begin position="167"/>
        <end position="187"/>
    </location>
</feature>
<dbReference type="GO" id="GO:0031969">
    <property type="term" value="C:chloroplast membrane"/>
    <property type="evidence" value="ECO:0007669"/>
    <property type="project" value="TreeGrafter"/>
</dbReference>
<keyword evidence="4" id="KW-1185">Reference proteome</keyword>
<keyword evidence="2" id="KW-0812">Transmembrane</keyword>
<feature type="region of interest" description="Disordered" evidence="1">
    <location>
        <begin position="1"/>
        <end position="35"/>
    </location>
</feature>
<dbReference type="GO" id="GO:0016787">
    <property type="term" value="F:hydrolase activity"/>
    <property type="evidence" value="ECO:0007669"/>
    <property type="project" value="UniProtKB-KW"/>
</dbReference>
<dbReference type="InParanoid" id="A0A2V0P9E4"/>
<reference evidence="3 4" key="1">
    <citation type="journal article" date="2018" name="Sci. Rep.">
        <title>Raphidocelis subcapitata (=Pseudokirchneriella subcapitata) provides an insight into genome evolution and environmental adaptations in the Sphaeropleales.</title>
        <authorList>
            <person name="Suzuki S."/>
            <person name="Yamaguchi H."/>
            <person name="Nakajima N."/>
            <person name="Kawachi M."/>
        </authorList>
    </citation>
    <scope>NUCLEOTIDE SEQUENCE [LARGE SCALE GENOMIC DNA]</scope>
    <source>
        <strain evidence="3 4">NIES-35</strain>
    </source>
</reference>
<dbReference type="EMBL" id="BDRX01000081">
    <property type="protein sequence ID" value="GBF96478.1"/>
    <property type="molecule type" value="Genomic_DNA"/>
</dbReference>
<evidence type="ECO:0000313" key="4">
    <source>
        <dbReference type="Proteomes" id="UP000247498"/>
    </source>
</evidence>
<keyword evidence="2" id="KW-1133">Transmembrane helix</keyword>
<accession>A0A2V0P9E4</accession>
<dbReference type="PANTHER" id="PTHR33372:SF2">
    <property type="entry name" value="PROTEIN CHAPERONE-LIKE PROTEIN OF POR1, CHLOROPLASTIC"/>
    <property type="match status" value="1"/>
</dbReference>
<dbReference type="AlphaFoldDB" id="A0A2V0P9E4"/>
<sequence length="229" mass="24592">MQASMRMQQRRAFTPAGARAQQQRPATAAARAPRRRGGAVCLAAMSGAAGEDPYKVLGVPPDSDTNAINRAFTVKKFNARGDEPELARIEAAHSQIMMNSLSARLKGVSVANEVRFADQEPLFPWRPKRWDATPQVIAVVGVMQIAVTAFALQAPNMSKVIGSGRNFVRAALLGLMATFSGVLLFSAPEFLAQWGRAALPEVLQSAGVQVSLKCAGAALANWIMTSFFY</sequence>
<gene>
    <name evidence="3" type="ORF">Rsub_09820</name>
</gene>
<comment type="caution">
    <text evidence="3">The sequence shown here is derived from an EMBL/GenBank/DDBJ whole genome shotgun (WGS) entry which is preliminary data.</text>
</comment>
<dbReference type="OrthoDB" id="525159at2759"/>
<evidence type="ECO:0000256" key="2">
    <source>
        <dbReference type="SAM" id="Phobius"/>
    </source>
</evidence>
<organism evidence="3 4">
    <name type="scientific">Raphidocelis subcapitata</name>
    <dbReference type="NCBI Taxonomy" id="307507"/>
    <lineage>
        <taxon>Eukaryota</taxon>
        <taxon>Viridiplantae</taxon>
        <taxon>Chlorophyta</taxon>
        <taxon>core chlorophytes</taxon>
        <taxon>Chlorophyceae</taxon>
        <taxon>CS clade</taxon>
        <taxon>Sphaeropleales</taxon>
        <taxon>Selenastraceae</taxon>
        <taxon>Raphidocelis</taxon>
    </lineage>
</organism>
<evidence type="ECO:0000313" key="3">
    <source>
        <dbReference type="EMBL" id="GBF96478.1"/>
    </source>
</evidence>
<dbReference type="Pfam" id="PF11833">
    <property type="entry name" value="CPP1-like"/>
    <property type="match status" value="1"/>
</dbReference>
<feature type="compositionally biased region" description="Low complexity" evidence="1">
    <location>
        <begin position="14"/>
        <end position="31"/>
    </location>
</feature>
<keyword evidence="3" id="KW-0378">Hydrolase</keyword>
<evidence type="ECO:0000256" key="1">
    <source>
        <dbReference type="SAM" id="MobiDB-lite"/>
    </source>
</evidence>
<feature type="transmembrane region" description="Helical" evidence="2">
    <location>
        <begin position="136"/>
        <end position="155"/>
    </location>
</feature>
<proteinExistence type="predicted"/>